<evidence type="ECO:0000313" key="2">
    <source>
        <dbReference type="Proteomes" id="UP001596083"/>
    </source>
</evidence>
<dbReference type="Proteomes" id="UP001596083">
    <property type="component" value="Unassembled WGS sequence"/>
</dbReference>
<keyword evidence="2" id="KW-1185">Reference proteome</keyword>
<comment type="caution">
    <text evidence="1">The sequence shown here is derived from an EMBL/GenBank/DDBJ whole genome shotgun (WGS) entry which is preliminary data.</text>
</comment>
<gene>
    <name evidence="1" type="ORF">ACFP1Z_28880</name>
</gene>
<protein>
    <submittedName>
        <fullName evidence="1">Uncharacterized protein</fullName>
    </submittedName>
</protein>
<proteinExistence type="predicted"/>
<organism evidence="1 2">
    <name type="scientific">Streptomyces gamaensis</name>
    <dbReference type="NCBI Taxonomy" id="1763542"/>
    <lineage>
        <taxon>Bacteria</taxon>
        <taxon>Bacillati</taxon>
        <taxon>Actinomycetota</taxon>
        <taxon>Actinomycetes</taxon>
        <taxon>Kitasatosporales</taxon>
        <taxon>Streptomycetaceae</taxon>
        <taxon>Streptomyces</taxon>
    </lineage>
</organism>
<sequence>MSRSRVVCKVLSVACNNPEDIQGTDEFYLTGGALAGGETGVLLTAPIAISAGDVKFFPKSEQVVFFDSIVDDSDILEIGMTAWDEDSKKDWTDRYADAVAKLGADVLSINVPVAAPVAPGLMKILANFVTDFWGFIDNDDLLGVFRSSETVGNLKPGNKKWSFSDQIPLDPVIKQFYKKTVKTGINSLLPGYSEWNYEVTWNMDIARGV</sequence>
<accession>A0ABW0Z6Z9</accession>
<evidence type="ECO:0000313" key="1">
    <source>
        <dbReference type="EMBL" id="MFC5724182.1"/>
    </source>
</evidence>
<dbReference type="EMBL" id="JBHSPB010000024">
    <property type="protein sequence ID" value="MFC5724182.1"/>
    <property type="molecule type" value="Genomic_DNA"/>
</dbReference>
<dbReference type="RefSeq" id="WP_390320615.1">
    <property type="nucleotide sequence ID" value="NZ_JBHSPB010000024.1"/>
</dbReference>
<reference evidence="2" key="1">
    <citation type="journal article" date="2019" name="Int. J. Syst. Evol. Microbiol.">
        <title>The Global Catalogue of Microorganisms (GCM) 10K type strain sequencing project: providing services to taxonomists for standard genome sequencing and annotation.</title>
        <authorList>
            <consortium name="The Broad Institute Genomics Platform"/>
            <consortium name="The Broad Institute Genome Sequencing Center for Infectious Disease"/>
            <person name="Wu L."/>
            <person name="Ma J."/>
        </authorList>
    </citation>
    <scope>NUCLEOTIDE SEQUENCE [LARGE SCALE GENOMIC DNA]</scope>
    <source>
        <strain evidence="2">CGMCC 4.7304</strain>
    </source>
</reference>
<name>A0ABW0Z6Z9_9ACTN</name>